<evidence type="ECO:0000259" key="5">
    <source>
        <dbReference type="PROSITE" id="PS50109"/>
    </source>
</evidence>
<gene>
    <name evidence="6" type="ORF">LX64_00292</name>
</gene>
<keyword evidence="6" id="KW-0418">Kinase</keyword>
<evidence type="ECO:0000313" key="7">
    <source>
        <dbReference type="Proteomes" id="UP000249547"/>
    </source>
</evidence>
<dbReference type="Gene3D" id="1.10.287.130">
    <property type="match status" value="1"/>
</dbReference>
<dbReference type="SMART" id="SM00388">
    <property type="entry name" value="HisKA"/>
    <property type="match status" value="1"/>
</dbReference>
<dbReference type="PROSITE" id="PS50109">
    <property type="entry name" value="HIS_KIN"/>
    <property type="match status" value="1"/>
</dbReference>
<dbReference type="InterPro" id="IPR036890">
    <property type="entry name" value="HATPase_C_sf"/>
</dbReference>
<dbReference type="CDD" id="cd00075">
    <property type="entry name" value="HATPase"/>
    <property type="match status" value="1"/>
</dbReference>
<proteinExistence type="predicted"/>
<dbReference type="SMART" id="SM00387">
    <property type="entry name" value="HATPase_c"/>
    <property type="match status" value="1"/>
</dbReference>
<comment type="caution">
    <text evidence="6">The sequence shown here is derived from an EMBL/GenBank/DDBJ whole genome shotgun (WGS) entry which is preliminary data.</text>
</comment>
<dbReference type="OrthoDB" id="9804645at2"/>
<evidence type="ECO:0000256" key="3">
    <source>
        <dbReference type="ARBA" id="ARBA00022553"/>
    </source>
</evidence>
<keyword evidence="3" id="KW-0597">Phosphoprotein</keyword>
<keyword evidence="4" id="KW-0812">Transmembrane</keyword>
<feature type="transmembrane region" description="Helical" evidence="4">
    <location>
        <begin position="7"/>
        <end position="28"/>
    </location>
</feature>
<dbReference type="InterPro" id="IPR003661">
    <property type="entry name" value="HisK_dim/P_dom"/>
</dbReference>
<dbReference type="SUPFAM" id="SSF55874">
    <property type="entry name" value="ATPase domain of HSP90 chaperone/DNA topoisomerase II/histidine kinase"/>
    <property type="match status" value="1"/>
</dbReference>
<accession>A0A327R1D4</accession>
<dbReference type="PANTHER" id="PTHR43547:SF2">
    <property type="entry name" value="HYBRID SIGNAL TRANSDUCTION HISTIDINE KINASE C"/>
    <property type="match status" value="1"/>
</dbReference>
<keyword evidence="6" id="KW-0808">Transferase</keyword>
<dbReference type="Proteomes" id="UP000249547">
    <property type="component" value="Unassembled WGS sequence"/>
</dbReference>
<dbReference type="EMBL" id="QLLL01000001">
    <property type="protein sequence ID" value="RAJ10686.1"/>
    <property type="molecule type" value="Genomic_DNA"/>
</dbReference>
<dbReference type="InterPro" id="IPR004358">
    <property type="entry name" value="Sig_transdc_His_kin-like_C"/>
</dbReference>
<feature type="domain" description="Histidine kinase" evidence="5">
    <location>
        <begin position="258"/>
        <end position="475"/>
    </location>
</feature>
<dbReference type="PRINTS" id="PR00344">
    <property type="entry name" value="BCTRLSENSOR"/>
</dbReference>
<dbReference type="Pfam" id="PF02518">
    <property type="entry name" value="HATPase_c"/>
    <property type="match status" value="1"/>
</dbReference>
<comment type="catalytic activity">
    <reaction evidence="1">
        <text>ATP + protein L-histidine = ADP + protein N-phospho-L-histidine.</text>
        <dbReference type="EC" id="2.7.13.3"/>
    </reaction>
</comment>
<name>A0A327R1D4_9BACT</name>
<protein>
    <recommendedName>
        <fullName evidence="2">histidine kinase</fullName>
        <ecNumber evidence="2">2.7.13.3</ecNumber>
    </recommendedName>
</protein>
<keyword evidence="7" id="KW-1185">Reference proteome</keyword>
<dbReference type="GO" id="GO:0000155">
    <property type="term" value="F:phosphorelay sensor kinase activity"/>
    <property type="evidence" value="ECO:0007669"/>
    <property type="project" value="InterPro"/>
</dbReference>
<reference evidence="6 7" key="1">
    <citation type="submission" date="2018-06" db="EMBL/GenBank/DDBJ databases">
        <title>Genomic Encyclopedia of Archaeal and Bacterial Type Strains, Phase II (KMG-II): from individual species to whole genera.</title>
        <authorList>
            <person name="Goeker M."/>
        </authorList>
    </citation>
    <scope>NUCLEOTIDE SEQUENCE [LARGE SCALE GENOMIC DNA]</scope>
    <source>
        <strain evidence="6 7">DSM 23857</strain>
    </source>
</reference>
<organism evidence="6 7">
    <name type="scientific">Chitinophaga skermanii</name>
    <dbReference type="NCBI Taxonomy" id="331697"/>
    <lineage>
        <taxon>Bacteria</taxon>
        <taxon>Pseudomonadati</taxon>
        <taxon>Bacteroidota</taxon>
        <taxon>Chitinophagia</taxon>
        <taxon>Chitinophagales</taxon>
        <taxon>Chitinophagaceae</taxon>
        <taxon>Chitinophaga</taxon>
    </lineage>
</organism>
<evidence type="ECO:0000256" key="2">
    <source>
        <dbReference type="ARBA" id="ARBA00012438"/>
    </source>
</evidence>
<dbReference type="InterPro" id="IPR036097">
    <property type="entry name" value="HisK_dim/P_sf"/>
</dbReference>
<dbReference type="RefSeq" id="WP_111595819.1">
    <property type="nucleotide sequence ID" value="NZ_QLLL01000001.1"/>
</dbReference>
<dbReference type="InterPro" id="IPR003594">
    <property type="entry name" value="HATPase_dom"/>
</dbReference>
<dbReference type="Gene3D" id="3.30.565.10">
    <property type="entry name" value="Histidine kinase-like ATPase, C-terminal domain"/>
    <property type="match status" value="1"/>
</dbReference>
<keyword evidence="4" id="KW-1133">Transmembrane helix</keyword>
<feature type="transmembrane region" description="Helical" evidence="4">
    <location>
        <begin position="221"/>
        <end position="243"/>
    </location>
</feature>
<dbReference type="EC" id="2.7.13.3" evidence="2"/>
<dbReference type="CDD" id="cd00082">
    <property type="entry name" value="HisKA"/>
    <property type="match status" value="1"/>
</dbReference>
<dbReference type="Pfam" id="PF00512">
    <property type="entry name" value="HisKA"/>
    <property type="match status" value="1"/>
</dbReference>
<dbReference type="InterPro" id="IPR005467">
    <property type="entry name" value="His_kinase_dom"/>
</dbReference>
<dbReference type="PANTHER" id="PTHR43547">
    <property type="entry name" value="TWO-COMPONENT HISTIDINE KINASE"/>
    <property type="match status" value="1"/>
</dbReference>
<keyword evidence="4" id="KW-0472">Membrane</keyword>
<evidence type="ECO:0000256" key="4">
    <source>
        <dbReference type="SAM" id="Phobius"/>
    </source>
</evidence>
<evidence type="ECO:0000256" key="1">
    <source>
        <dbReference type="ARBA" id="ARBA00000085"/>
    </source>
</evidence>
<dbReference type="SUPFAM" id="SSF47384">
    <property type="entry name" value="Homodimeric domain of signal transducing histidine kinase"/>
    <property type="match status" value="1"/>
</dbReference>
<dbReference type="AlphaFoldDB" id="A0A327R1D4"/>
<evidence type="ECO:0000313" key="6">
    <source>
        <dbReference type="EMBL" id="RAJ10686.1"/>
    </source>
</evidence>
<sequence length="475" mass="55074">MQRQFRIYISVTIFCFIALIAVQLFLLYNTYELLNERFYYDKKDKLNQLYGKAIANDVVYPGTHAIVDSILHPQFEKLSHLYYHNPQQYRVFSNQLIRIIFEEVNAHNTGHALIAELLQEAGIPDSLRFSFLIRRIDLTFDGKSYVPFYNASLKIPGIPQAVQHEKGLLFHPDNFELTNSNKISGVGISRPAPNSYAMNFQLHAQPYNKRFAILEQMRGTFTSTVVTLLALIVIFILTIRNWMRQIRLSNMKSDFINNVTHELNTPITSIIMASLHIQHANNEECPPKTVRMAQIIERQSERLRHLVTRVLEFTNVRLLPVKKEQLFLHTTVEEIIETYRLQLQASQQIIFQPSAEVILVEADPFHFTTLLQNLIDNAFKYNEREHKIVTISIGISTNNIQLTVTDNGIGMHKHTIQHVFDKYYRYQDHKSSPVKGLGIGLYFVKQCILAHHWQIEVKSVLDKGSRFIITIPIKA</sequence>